<protein>
    <recommendedName>
        <fullName evidence="3">DUF8094 domain-containing protein</fullName>
    </recommendedName>
</protein>
<feature type="compositionally biased region" description="Pro residues" evidence="1">
    <location>
        <begin position="90"/>
        <end position="101"/>
    </location>
</feature>
<comment type="caution">
    <text evidence="4">The sequence shown here is derived from an EMBL/GenBank/DDBJ whole genome shotgun (WGS) entry which is preliminary data.</text>
</comment>
<dbReference type="RefSeq" id="WP_377285109.1">
    <property type="nucleotide sequence ID" value="NZ_JBHSBM010000008.1"/>
</dbReference>
<keyword evidence="2" id="KW-0812">Transmembrane</keyword>
<feature type="transmembrane region" description="Helical" evidence="2">
    <location>
        <begin position="45"/>
        <end position="64"/>
    </location>
</feature>
<feature type="region of interest" description="Disordered" evidence="1">
    <location>
        <begin position="74"/>
        <end position="196"/>
    </location>
</feature>
<evidence type="ECO:0000313" key="4">
    <source>
        <dbReference type="EMBL" id="MFC4057157.1"/>
    </source>
</evidence>
<feature type="compositionally biased region" description="Low complexity" evidence="1">
    <location>
        <begin position="150"/>
        <end position="179"/>
    </location>
</feature>
<evidence type="ECO:0000256" key="2">
    <source>
        <dbReference type="SAM" id="Phobius"/>
    </source>
</evidence>
<accession>A0ABV8HZ01</accession>
<evidence type="ECO:0000256" key="1">
    <source>
        <dbReference type="SAM" id="MobiDB-lite"/>
    </source>
</evidence>
<dbReference type="EMBL" id="JBHSBM010000008">
    <property type="protein sequence ID" value="MFC4057157.1"/>
    <property type="molecule type" value="Genomic_DNA"/>
</dbReference>
<dbReference type="InterPro" id="IPR058407">
    <property type="entry name" value="DUF8094"/>
</dbReference>
<keyword evidence="2" id="KW-1133">Transmembrane helix</keyword>
<keyword evidence="5" id="KW-1185">Reference proteome</keyword>
<evidence type="ECO:0000313" key="5">
    <source>
        <dbReference type="Proteomes" id="UP001595850"/>
    </source>
</evidence>
<name>A0ABV8HZ01_9ACTN</name>
<proteinExistence type="predicted"/>
<organism evidence="4 5">
    <name type="scientific">Planomonospora corallina</name>
    <dbReference type="NCBI Taxonomy" id="1806052"/>
    <lineage>
        <taxon>Bacteria</taxon>
        <taxon>Bacillati</taxon>
        <taxon>Actinomycetota</taxon>
        <taxon>Actinomycetes</taxon>
        <taxon>Streptosporangiales</taxon>
        <taxon>Streptosporangiaceae</taxon>
        <taxon>Planomonospora</taxon>
    </lineage>
</organism>
<feature type="domain" description="DUF8094" evidence="3">
    <location>
        <begin position="187"/>
        <end position="466"/>
    </location>
</feature>
<dbReference type="Proteomes" id="UP001595850">
    <property type="component" value="Unassembled WGS sequence"/>
</dbReference>
<gene>
    <name evidence="4" type="ORF">ACFOWE_02560</name>
</gene>
<evidence type="ECO:0000259" key="3">
    <source>
        <dbReference type="Pfam" id="PF26366"/>
    </source>
</evidence>
<keyword evidence="2" id="KW-0472">Membrane</keyword>
<sequence>MSRHASDSPDRRVWHSWRIDAPAVHDFDGDGWEPERLSTFRWRKVVLFTTAAAAFSAAGVWIVLTGPSTSRTVLTGATPAPDKSAWEAVVPPPDGGAPGRPPSLAATATAENAEEKDGQDSPSAEKTAAPVEPEVSTEPPDASTGPSIEPSTAPSAALSTAPSAAPSAVPSATPSGAPPVEALPTRITTKDARRVHGRWAQDLSRAQVKMDDKAMGKLEHGLALEMSRAAFETARMENAQVPSGLWPRPEIWVPRDSQGSTDWFVAVSHQEGVARISIVLASTTAGWRATAFTADTRPVPAELPELATDAEGYATSLPEDASGLAATPRQVARAHLASLESTEPDARFADGPWTSEAALFWRQERAQLERAGWRLSLTYRQEGPVRSLMTSDGGALIWYAARSTDLRTARRAGALVTLKGAAAVRTGSKAFAHSASVTYGRMYVAYVPPAGSDEQVRVLGEWSEVLESHGT</sequence>
<reference evidence="5" key="1">
    <citation type="journal article" date="2019" name="Int. J. Syst. Evol. Microbiol.">
        <title>The Global Catalogue of Microorganisms (GCM) 10K type strain sequencing project: providing services to taxonomists for standard genome sequencing and annotation.</title>
        <authorList>
            <consortium name="The Broad Institute Genomics Platform"/>
            <consortium name="The Broad Institute Genome Sequencing Center for Infectious Disease"/>
            <person name="Wu L."/>
            <person name="Ma J."/>
        </authorList>
    </citation>
    <scope>NUCLEOTIDE SEQUENCE [LARGE SCALE GENOMIC DNA]</scope>
    <source>
        <strain evidence="5">TBRC 4489</strain>
    </source>
</reference>
<dbReference type="Pfam" id="PF26366">
    <property type="entry name" value="DUF8094"/>
    <property type="match status" value="1"/>
</dbReference>